<accession>A0A8I0EUL6</accession>
<protein>
    <recommendedName>
        <fullName evidence="3">TOMM leader peptide-binding protein</fullName>
    </recommendedName>
</protein>
<proteinExistence type="predicted"/>
<sequence length="268" mass="28283">MPPSSFDRAGSCGPRLLPGALLLRRDARTLQVGTSPGVLIRDRPGMARLLRLLDGSLSLERLRAVVARSVPEFTDDLGATLDRLIASGAVIAPEPALLSPTVAVRHDRSTSAFAGLLLDGFGPPGADPDLEILVSGGEPARSAFEDLVTAGVVHLPVVLDERRVRIGPLVAPGDTPCLGCLDAHLIAADPAWAALLPQFERVRLLPQALPLWLLHRAAAEVMRQVDCLRHGQRPPAVGHVLSVGTDPSEVEVRAVPFAAACVCRLLAA</sequence>
<name>A0A8I0EUL6_9ACTN</name>
<gene>
    <name evidence="1" type="ORF">IBG24_08930</name>
</gene>
<dbReference type="RefSeq" id="WP_187769294.1">
    <property type="nucleotide sequence ID" value="NZ_JACTVM010000002.1"/>
</dbReference>
<dbReference type="AlphaFoldDB" id="A0A8I0EUL6"/>
<dbReference type="Gene3D" id="3.40.50.720">
    <property type="entry name" value="NAD(P)-binding Rossmann-like Domain"/>
    <property type="match status" value="1"/>
</dbReference>
<evidence type="ECO:0008006" key="3">
    <source>
        <dbReference type="Google" id="ProtNLM"/>
    </source>
</evidence>
<dbReference type="Proteomes" id="UP000620591">
    <property type="component" value="Unassembled WGS sequence"/>
</dbReference>
<reference evidence="1" key="1">
    <citation type="submission" date="2020-09" db="EMBL/GenBank/DDBJ databases">
        <title>Novel species in genus Aeromicrobium.</title>
        <authorList>
            <person name="Zhang G."/>
        </authorList>
    </citation>
    <scope>NUCLEOTIDE SEQUENCE</scope>
    <source>
        <strain evidence="1">Zg-636</strain>
    </source>
</reference>
<dbReference type="EMBL" id="JACTVM010000002">
    <property type="protein sequence ID" value="MBC9226439.1"/>
    <property type="molecule type" value="Genomic_DNA"/>
</dbReference>
<evidence type="ECO:0000313" key="1">
    <source>
        <dbReference type="EMBL" id="MBC9226439.1"/>
    </source>
</evidence>
<comment type="caution">
    <text evidence="1">The sequence shown here is derived from an EMBL/GenBank/DDBJ whole genome shotgun (WGS) entry which is preliminary data.</text>
</comment>
<organism evidence="1 2">
    <name type="scientific">Aeromicrobium senzhongii</name>
    <dbReference type="NCBI Taxonomy" id="2663859"/>
    <lineage>
        <taxon>Bacteria</taxon>
        <taxon>Bacillati</taxon>
        <taxon>Actinomycetota</taxon>
        <taxon>Actinomycetes</taxon>
        <taxon>Propionibacteriales</taxon>
        <taxon>Nocardioidaceae</taxon>
        <taxon>Aeromicrobium</taxon>
    </lineage>
</organism>
<evidence type="ECO:0000313" key="2">
    <source>
        <dbReference type="Proteomes" id="UP000620591"/>
    </source>
</evidence>